<keyword evidence="3" id="KW-1003">Cell membrane</keyword>
<evidence type="ECO:0000259" key="10">
    <source>
        <dbReference type="PROSITE" id="PS50893"/>
    </source>
</evidence>
<dbReference type="RefSeq" id="WP_353473940.1">
    <property type="nucleotide sequence ID" value="NZ_CP123385.1"/>
</dbReference>
<dbReference type="GO" id="GO:0005886">
    <property type="term" value="C:plasma membrane"/>
    <property type="evidence" value="ECO:0007669"/>
    <property type="project" value="UniProtKB-SubCell"/>
</dbReference>
<dbReference type="PANTHER" id="PTHR43790">
    <property type="entry name" value="CARBOHYDRATE TRANSPORT ATP-BINDING PROTEIN MG119-RELATED"/>
    <property type="match status" value="1"/>
</dbReference>
<dbReference type="PROSITE" id="PS50893">
    <property type="entry name" value="ABC_TRANSPORTER_2"/>
    <property type="match status" value="2"/>
</dbReference>
<dbReference type="PANTHER" id="PTHR43790:SF1">
    <property type="entry name" value="XYLOSE IMPORT ATP-BINDING PROTEIN XYLG"/>
    <property type="match status" value="1"/>
</dbReference>
<evidence type="ECO:0000256" key="5">
    <source>
        <dbReference type="ARBA" id="ARBA00022737"/>
    </source>
</evidence>
<reference evidence="11" key="1">
    <citation type="submission" date="2023-02" db="EMBL/GenBank/DDBJ databases">
        <title>Description and genomic characterization of Salipiger bruguierae sp. nov., isolated from the sediment of mangrove plant Bruguiera sexangula.</title>
        <authorList>
            <person name="Long M."/>
        </authorList>
    </citation>
    <scope>NUCLEOTIDE SEQUENCE</scope>
    <source>
        <strain evidence="11">H15</strain>
    </source>
</reference>
<dbReference type="CDD" id="cd03216">
    <property type="entry name" value="ABC_Carb_Monos_I"/>
    <property type="match status" value="1"/>
</dbReference>
<keyword evidence="7 11" id="KW-0067">ATP-binding</keyword>
<evidence type="ECO:0000256" key="7">
    <source>
        <dbReference type="ARBA" id="ARBA00022840"/>
    </source>
</evidence>
<dbReference type="GO" id="GO:0016887">
    <property type="term" value="F:ATP hydrolysis activity"/>
    <property type="evidence" value="ECO:0007669"/>
    <property type="project" value="InterPro"/>
</dbReference>
<gene>
    <name evidence="11" type="primary">gguA</name>
    <name evidence="11" type="ORF">PVT71_18610</name>
</gene>
<dbReference type="CDD" id="cd03215">
    <property type="entry name" value="ABC_Carb_Monos_II"/>
    <property type="match status" value="1"/>
</dbReference>
<name>A0AAU8AKQ6_9RHOB</name>
<evidence type="ECO:0000256" key="6">
    <source>
        <dbReference type="ARBA" id="ARBA00022741"/>
    </source>
</evidence>
<keyword evidence="5" id="KW-0677">Repeat</keyword>
<dbReference type="InterPro" id="IPR027417">
    <property type="entry name" value="P-loop_NTPase"/>
</dbReference>
<feature type="domain" description="ABC transporter" evidence="10">
    <location>
        <begin position="262"/>
        <end position="502"/>
    </location>
</feature>
<dbReference type="AlphaFoldDB" id="A0AAU8AKQ6"/>
<organism evidence="11">
    <name type="scientific">Alloyangia sp. H15</name>
    <dbReference type="NCBI Taxonomy" id="3029062"/>
    <lineage>
        <taxon>Bacteria</taxon>
        <taxon>Pseudomonadati</taxon>
        <taxon>Pseudomonadota</taxon>
        <taxon>Alphaproteobacteria</taxon>
        <taxon>Rhodobacterales</taxon>
        <taxon>Roseobacteraceae</taxon>
        <taxon>Alloyangia</taxon>
    </lineage>
</organism>
<evidence type="ECO:0000256" key="4">
    <source>
        <dbReference type="ARBA" id="ARBA00022597"/>
    </source>
</evidence>
<evidence type="ECO:0000256" key="9">
    <source>
        <dbReference type="ARBA" id="ARBA00023136"/>
    </source>
</evidence>
<dbReference type="InterPro" id="IPR003593">
    <property type="entry name" value="AAA+_ATPase"/>
</dbReference>
<comment type="subcellular location">
    <subcellularLocation>
        <location evidence="1">Cell membrane</location>
        <topology evidence="1">Peripheral membrane protein</topology>
    </subcellularLocation>
</comment>
<dbReference type="FunFam" id="3.40.50.300:FF:000127">
    <property type="entry name" value="Ribose import ATP-binding protein RbsA"/>
    <property type="match status" value="1"/>
</dbReference>
<evidence type="ECO:0000313" key="11">
    <source>
        <dbReference type="EMBL" id="XCC95103.1"/>
    </source>
</evidence>
<dbReference type="Pfam" id="PF00005">
    <property type="entry name" value="ABC_tran"/>
    <property type="match status" value="2"/>
</dbReference>
<keyword evidence="9" id="KW-0472">Membrane</keyword>
<evidence type="ECO:0000256" key="3">
    <source>
        <dbReference type="ARBA" id="ARBA00022475"/>
    </source>
</evidence>
<protein>
    <submittedName>
        <fullName evidence="11">Sugar ABC transporter ATP-binding protein</fullName>
    </submittedName>
</protein>
<dbReference type="EMBL" id="CP123385">
    <property type="protein sequence ID" value="XCC95103.1"/>
    <property type="molecule type" value="Genomic_DNA"/>
</dbReference>
<dbReference type="PROSITE" id="PS00211">
    <property type="entry name" value="ABC_TRANSPORTER_1"/>
    <property type="match status" value="1"/>
</dbReference>
<dbReference type="SUPFAM" id="SSF52540">
    <property type="entry name" value="P-loop containing nucleoside triphosphate hydrolases"/>
    <property type="match status" value="2"/>
</dbReference>
<dbReference type="SMART" id="SM00382">
    <property type="entry name" value="AAA"/>
    <property type="match status" value="2"/>
</dbReference>
<keyword evidence="8" id="KW-1278">Translocase</keyword>
<dbReference type="InterPro" id="IPR003439">
    <property type="entry name" value="ABC_transporter-like_ATP-bd"/>
</dbReference>
<sequence length="505" mass="55670">MTLLLEMRGITKEFPGVKALDQVNLQVREGEIHAICGENGAGKSTLMKVLSGVYPVGSYDGEIHYDGQLAEFRTLRDSEDRGIVIIHQELALVPQLSIAENIFLGNERQTGGVIQWQETFRRTEELLAKVGLRDAPGTLVDSIGVGKQQLVEIAKALSKDVKLLILDEPTAALQENDSRKLLDLMLELKAQGVTCIIISHKLNEVRYVADTVTVIRDGMAVSELDASQGLSEDRIVRDMVGRDMSQRYPDRTRRAGDVVMQVKDWNVWHPEHAERQVIKNISFNVRAGEVVGIAGVMGSGRTELAMSLFGRSWGRGISGEVTLHGKPIDVSTVDRAIDNGLAYVTEDRKSLGLILDESIRFNTTLANLRGVSDHGVLNDAEETEVAERYRKVLATRTPTVMQKVGNLSGGNQQKVVLAKWLFTEPEVLILDEPTRGIDVGAKYEIYSIINELSAQGKAVVMISSEMPELLGMCDRIYVMNEGAFVGELSAEEASQERIMSLIVSE</sequence>
<feature type="domain" description="ABC transporter" evidence="10">
    <location>
        <begin position="5"/>
        <end position="242"/>
    </location>
</feature>
<keyword evidence="4" id="KW-0762">Sugar transport</keyword>
<dbReference type="GO" id="GO:0005524">
    <property type="term" value="F:ATP binding"/>
    <property type="evidence" value="ECO:0007669"/>
    <property type="project" value="UniProtKB-KW"/>
</dbReference>
<dbReference type="InterPro" id="IPR050107">
    <property type="entry name" value="ABC_carbohydrate_import_ATPase"/>
</dbReference>
<evidence type="ECO:0000256" key="8">
    <source>
        <dbReference type="ARBA" id="ARBA00022967"/>
    </source>
</evidence>
<evidence type="ECO:0000256" key="2">
    <source>
        <dbReference type="ARBA" id="ARBA00022448"/>
    </source>
</evidence>
<keyword evidence="2" id="KW-0813">Transport</keyword>
<proteinExistence type="predicted"/>
<evidence type="ECO:0000256" key="1">
    <source>
        <dbReference type="ARBA" id="ARBA00004202"/>
    </source>
</evidence>
<accession>A0AAU8AKQ6</accession>
<dbReference type="NCBIfam" id="NF040905">
    <property type="entry name" value="GguA"/>
    <property type="match status" value="1"/>
</dbReference>
<dbReference type="InterPro" id="IPR017871">
    <property type="entry name" value="ABC_transporter-like_CS"/>
</dbReference>
<dbReference type="InterPro" id="IPR053466">
    <property type="entry name" value="L-arabinose_ABC_transporter"/>
</dbReference>
<dbReference type="Gene3D" id="3.40.50.300">
    <property type="entry name" value="P-loop containing nucleotide triphosphate hydrolases"/>
    <property type="match status" value="2"/>
</dbReference>
<keyword evidence="6" id="KW-0547">Nucleotide-binding</keyword>